<dbReference type="InterPro" id="IPR011032">
    <property type="entry name" value="GroES-like_sf"/>
</dbReference>
<accession>A0A9N9VP45</accession>
<evidence type="ECO:0000259" key="3">
    <source>
        <dbReference type="SMART" id="SM00829"/>
    </source>
</evidence>
<organism evidence="4 5">
    <name type="scientific">Clonostachys rhizophaga</name>
    <dbReference type="NCBI Taxonomy" id="160324"/>
    <lineage>
        <taxon>Eukaryota</taxon>
        <taxon>Fungi</taxon>
        <taxon>Dikarya</taxon>
        <taxon>Ascomycota</taxon>
        <taxon>Pezizomycotina</taxon>
        <taxon>Sordariomycetes</taxon>
        <taxon>Hypocreomycetidae</taxon>
        <taxon>Hypocreales</taxon>
        <taxon>Bionectriaceae</taxon>
        <taxon>Clonostachys</taxon>
    </lineage>
</organism>
<dbReference type="PANTHER" id="PTHR45348:SF7">
    <property type="entry name" value="ZINC BINDING OXIDOREDUCTASE, PUTATIVE-RELATED"/>
    <property type="match status" value="1"/>
</dbReference>
<dbReference type="AlphaFoldDB" id="A0A9N9VP45"/>
<reference evidence="4" key="1">
    <citation type="submission" date="2021-10" db="EMBL/GenBank/DDBJ databases">
        <authorList>
            <person name="Piombo E."/>
        </authorList>
    </citation>
    <scope>NUCLEOTIDE SEQUENCE</scope>
</reference>
<comment type="similarity">
    <text evidence="1">Belongs to the zinc-containing alcohol dehydrogenase family.</text>
</comment>
<dbReference type="InterPro" id="IPR013149">
    <property type="entry name" value="ADH-like_C"/>
</dbReference>
<dbReference type="Pfam" id="PF00107">
    <property type="entry name" value="ADH_zinc_N"/>
    <property type="match status" value="1"/>
</dbReference>
<feature type="domain" description="Enoyl reductase (ER)" evidence="3">
    <location>
        <begin position="7"/>
        <end position="354"/>
    </location>
</feature>
<dbReference type="InterPro" id="IPR013154">
    <property type="entry name" value="ADH-like_N"/>
</dbReference>
<dbReference type="InterPro" id="IPR020843">
    <property type="entry name" value="ER"/>
</dbReference>
<dbReference type="EMBL" id="CABFNQ020000709">
    <property type="protein sequence ID" value="CAH0025288.1"/>
    <property type="molecule type" value="Genomic_DNA"/>
</dbReference>
<keyword evidence="5" id="KW-1185">Reference proteome</keyword>
<evidence type="ECO:0000313" key="4">
    <source>
        <dbReference type="EMBL" id="CAH0025288.1"/>
    </source>
</evidence>
<dbReference type="SMART" id="SM00829">
    <property type="entry name" value="PKS_ER"/>
    <property type="match status" value="1"/>
</dbReference>
<dbReference type="SUPFAM" id="SSF51735">
    <property type="entry name" value="NAD(P)-binding Rossmann-fold domains"/>
    <property type="match status" value="1"/>
</dbReference>
<evidence type="ECO:0000256" key="2">
    <source>
        <dbReference type="ARBA" id="ARBA00023002"/>
    </source>
</evidence>
<dbReference type="GO" id="GO:0016651">
    <property type="term" value="F:oxidoreductase activity, acting on NAD(P)H"/>
    <property type="evidence" value="ECO:0007669"/>
    <property type="project" value="InterPro"/>
</dbReference>
<dbReference type="Proteomes" id="UP000696573">
    <property type="component" value="Unassembled WGS sequence"/>
</dbReference>
<evidence type="ECO:0000313" key="5">
    <source>
        <dbReference type="Proteomes" id="UP000696573"/>
    </source>
</evidence>
<name>A0A9N9VP45_9HYPO</name>
<gene>
    <name evidence="4" type="ORF">CRHIZ90672A_00015822</name>
</gene>
<dbReference type="Pfam" id="PF08240">
    <property type="entry name" value="ADH_N"/>
    <property type="match status" value="1"/>
</dbReference>
<evidence type="ECO:0000256" key="1">
    <source>
        <dbReference type="ARBA" id="ARBA00008072"/>
    </source>
</evidence>
<dbReference type="CDD" id="cd08249">
    <property type="entry name" value="enoyl_reductase_like"/>
    <property type="match status" value="1"/>
</dbReference>
<dbReference type="SUPFAM" id="SSF50129">
    <property type="entry name" value="GroES-like"/>
    <property type="match status" value="1"/>
</dbReference>
<sequence length="359" mass="38701">MSFTPPKANRGLYVDPNCNFSVQDTSSPLQVGDNELVIENIYSGVNPADTKHASILGIRATTLGYDFCGRVLSSPPGSRFKQGDVVAGLTPSGLGRAKKYGTHQGYLICPEDMAFKVPDNLPEAHAASLPVVALVAADTIFNFFKFPLPGSNDSFVHQRPILIWGGSSSAGLCAVQFARASGCRNILVTASPARHNMLKSLGATHVFDYKSPTVVDDILLMVKALGQGPIGHAFDTVCAVEPTPSADLVSQCVKDPAAILVGITILKDERFKLPFSLAKDDWTIHLKGHASPITIPARPDDYWKSWSALQWAVDNYGEGFELPHVEVIEGSAEDVLREVIQVGNLTRGFGKIVARHPLR</sequence>
<comment type="caution">
    <text evidence="4">The sequence shown here is derived from an EMBL/GenBank/DDBJ whole genome shotgun (WGS) entry which is preliminary data.</text>
</comment>
<dbReference type="InterPro" id="IPR036291">
    <property type="entry name" value="NAD(P)-bd_dom_sf"/>
</dbReference>
<protein>
    <recommendedName>
        <fullName evidence="3">Enoyl reductase (ER) domain-containing protein</fullName>
    </recommendedName>
</protein>
<dbReference type="PANTHER" id="PTHR45348">
    <property type="entry name" value="HYPOTHETICAL OXIDOREDUCTASE (EUROFUNG)"/>
    <property type="match status" value="1"/>
</dbReference>
<dbReference type="OrthoDB" id="10257049at2759"/>
<keyword evidence="2" id="KW-0560">Oxidoreductase</keyword>
<dbReference type="Gene3D" id="3.90.180.10">
    <property type="entry name" value="Medium-chain alcohol dehydrogenases, catalytic domain"/>
    <property type="match status" value="1"/>
</dbReference>
<dbReference type="InterPro" id="IPR047122">
    <property type="entry name" value="Trans-enoyl_RdTase-like"/>
</dbReference>
<dbReference type="Gene3D" id="3.40.50.720">
    <property type="entry name" value="NAD(P)-binding Rossmann-like Domain"/>
    <property type="match status" value="1"/>
</dbReference>
<proteinExistence type="inferred from homology"/>